<comment type="caution">
    <text evidence="2">The sequence shown here is derived from an EMBL/GenBank/DDBJ whole genome shotgun (WGS) entry which is preliminary data.</text>
</comment>
<dbReference type="InterPro" id="IPR011032">
    <property type="entry name" value="GroES-like_sf"/>
</dbReference>
<name>A0A9P9AXS3_9HYPO</name>
<dbReference type="PANTHER" id="PTHR11695:SF294">
    <property type="entry name" value="RETICULON-4-INTERACTING PROTEIN 1, MITOCHONDRIAL"/>
    <property type="match status" value="1"/>
</dbReference>
<dbReference type="Gene3D" id="3.90.180.10">
    <property type="entry name" value="Medium-chain alcohol dehydrogenases, catalytic domain"/>
    <property type="match status" value="1"/>
</dbReference>
<dbReference type="SUPFAM" id="SSF51735">
    <property type="entry name" value="NAD(P)-binding Rossmann-fold domains"/>
    <property type="match status" value="1"/>
</dbReference>
<dbReference type="CDD" id="cd05289">
    <property type="entry name" value="MDR_like_2"/>
    <property type="match status" value="1"/>
</dbReference>
<evidence type="ECO:0000313" key="2">
    <source>
        <dbReference type="EMBL" id="KAH6900498.1"/>
    </source>
</evidence>
<dbReference type="InterPro" id="IPR013154">
    <property type="entry name" value="ADH-like_N"/>
</dbReference>
<accession>A0A9P9AXS3</accession>
<dbReference type="PANTHER" id="PTHR11695">
    <property type="entry name" value="ALCOHOL DEHYDROGENASE RELATED"/>
    <property type="match status" value="1"/>
</dbReference>
<dbReference type="Proteomes" id="UP000777438">
    <property type="component" value="Unassembled WGS sequence"/>
</dbReference>
<evidence type="ECO:0000313" key="3">
    <source>
        <dbReference type="Proteomes" id="UP000777438"/>
    </source>
</evidence>
<dbReference type="InterPro" id="IPR036291">
    <property type="entry name" value="NAD(P)-bd_dom_sf"/>
</dbReference>
<dbReference type="InterPro" id="IPR020843">
    <property type="entry name" value="ER"/>
</dbReference>
<keyword evidence="3" id="KW-1185">Reference proteome</keyword>
<protein>
    <submittedName>
        <fullName evidence="2">Chaperonin 10-like protein</fullName>
    </submittedName>
</protein>
<gene>
    <name evidence="2" type="ORF">B0T10DRAFT_534853</name>
</gene>
<proteinExistence type="predicted"/>
<evidence type="ECO:0000259" key="1">
    <source>
        <dbReference type="SMART" id="SM00829"/>
    </source>
</evidence>
<organism evidence="2 3">
    <name type="scientific">Thelonectria olida</name>
    <dbReference type="NCBI Taxonomy" id="1576542"/>
    <lineage>
        <taxon>Eukaryota</taxon>
        <taxon>Fungi</taxon>
        <taxon>Dikarya</taxon>
        <taxon>Ascomycota</taxon>
        <taxon>Pezizomycotina</taxon>
        <taxon>Sordariomycetes</taxon>
        <taxon>Hypocreomycetidae</taxon>
        <taxon>Hypocreales</taxon>
        <taxon>Nectriaceae</taxon>
        <taxon>Thelonectria</taxon>
    </lineage>
</organism>
<dbReference type="Gene3D" id="3.40.50.720">
    <property type="entry name" value="NAD(P)-binding Rossmann-like Domain"/>
    <property type="match status" value="1"/>
</dbReference>
<dbReference type="GO" id="GO:0016491">
    <property type="term" value="F:oxidoreductase activity"/>
    <property type="evidence" value="ECO:0007669"/>
    <property type="project" value="InterPro"/>
</dbReference>
<sequence length="368" mass="39767">MSNVPATMRSLVAPKKCSPADYQVVDMPTPTITQPGHVLLRMRAAAINTGDTQFAKGMSEFLGKQEYPMKLGIEGSGVVVAVGSAVKNFSVGDEVYGFNMDKPILKKRESGFVSEYALGEERFLLHKPAHVSFEDAASFPGLVVTAMQTIRRGLQLRGEDTLEGKTVFVPAALSASGSLAVQVARNVFGASKIISTVSTPKMALVEQYLPGMVDQLVDYKKQAVGKAVGRGTVDFALSTQWTTLDDSIALLKPASGTLMSIASIPTKATGRELFADRLPVWLGWLLSAAQLYYWWKLRGTSIKYEFVSGSPNIREDLEAAGEVVARGKIRAVTTVVDLEDVDEVRKGCERVLTGKGGLGKFVIRISKE</sequence>
<dbReference type="SMART" id="SM00829">
    <property type="entry name" value="PKS_ER"/>
    <property type="match status" value="1"/>
</dbReference>
<dbReference type="OrthoDB" id="191139at2759"/>
<dbReference type="InterPro" id="IPR050700">
    <property type="entry name" value="YIM1/Zinc_Alcohol_DH_Fams"/>
</dbReference>
<dbReference type="AlphaFoldDB" id="A0A9P9AXS3"/>
<feature type="domain" description="Enoyl reductase (ER)" evidence="1">
    <location>
        <begin position="6"/>
        <end position="363"/>
    </location>
</feature>
<dbReference type="SUPFAM" id="SSF50129">
    <property type="entry name" value="GroES-like"/>
    <property type="match status" value="1"/>
</dbReference>
<dbReference type="Pfam" id="PF08240">
    <property type="entry name" value="ADH_N"/>
    <property type="match status" value="1"/>
</dbReference>
<dbReference type="EMBL" id="JAGPYM010000001">
    <property type="protein sequence ID" value="KAH6900498.1"/>
    <property type="molecule type" value="Genomic_DNA"/>
</dbReference>
<reference evidence="2 3" key="1">
    <citation type="journal article" date="2021" name="Nat. Commun.">
        <title>Genetic determinants of endophytism in the Arabidopsis root mycobiome.</title>
        <authorList>
            <person name="Mesny F."/>
            <person name="Miyauchi S."/>
            <person name="Thiergart T."/>
            <person name="Pickel B."/>
            <person name="Atanasova L."/>
            <person name="Karlsson M."/>
            <person name="Huettel B."/>
            <person name="Barry K.W."/>
            <person name="Haridas S."/>
            <person name="Chen C."/>
            <person name="Bauer D."/>
            <person name="Andreopoulos W."/>
            <person name="Pangilinan J."/>
            <person name="LaButti K."/>
            <person name="Riley R."/>
            <person name="Lipzen A."/>
            <person name="Clum A."/>
            <person name="Drula E."/>
            <person name="Henrissat B."/>
            <person name="Kohler A."/>
            <person name="Grigoriev I.V."/>
            <person name="Martin F.M."/>
            <person name="Hacquard S."/>
        </authorList>
    </citation>
    <scope>NUCLEOTIDE SEQUENCE [LARGE SCALE GENOMIC DNA]</scope>
    <source>
        <strain evidence="2 3">MPI-CAGE-CH-0241</strain>
    </source>
</reference>